<evidence type="ECO:0000256" key="7">
    <source>
        <dbReference type="ARBA" id="ARBA00022946"/>
    </source>
</evidence>
<dbReference type="Gene3D" id="3.50.50.60">
    <property type="entry name" value="FAD/NAD(P)-binding domain"/>
    <property type="match status" value="1"/>
</dbReference>
<evidence type="ECO:0000256" key="1">
    <source>
        <dbReference type="ARBA" id="ARBA00001974"/>
    </source>
</evidence>
<keyword evidence="3 14" id="KW-0813">Transport</keyword>
<dbReference type="Pfam" id="PF21162">
    <property type="entry name" value="ETFQO_UQ-bd"/>
    <property type="match status" value="1"/>
</dbReference>
<proteinExistence type="predicted"/>
<dbReference type="SUPFAM" id="SSF54862">
    <property type="entry name" value="4Fe-4S ferredoxins"/>
    <property type="match status" value="1"/>
</dbReference>
<dbReference type="FunFam" id="3.30.70.20:FF:000015">
    <property type="entry name" value="Electron transfer flavoprotein-ubiquinone oxidoreductase"/>
    <property type="match status" value="1"/>
</dbReference>
<keyword evidence="8 14" id="KW-0249">Electron transport</keyword>
<evidence type="ECO:0000256" key="2">
    <source>
        <dbReference type="ARBA" id="ARBA00004370"/>
    </source>
</evidence>
<keyword evidence="10 14" id="KW-0408">Iron</keyword>
<accession>A0A3A6RF48</accession>
<comment type="cofactor">
    <cofactor evidence="1 14">
        <name>FAD</name>
        <dbReference type="ChEBI" id="CHEBI:57692"/>
    </cofactor>
</comment>
<evidence type="ECO:0000256" key="3">
    <source>
        <dbReference type="ARBA" id="ARBA00022448"/>
    </source>
</evidence>
<dbReference type="OrthoDB" id="9766632at2"/>
<keyword evidence="6 14" id="KW-0274">FAD</keyword>
<dbReference type="Pfam" id="PF13450">
    <property type="entry name" value="NAD_binding_8"/>
    <property type="match status" value="1"/>
</dbReference>
<organism evidence="17 18">
    <name type="scientific">Vibrio sinensis</name>
    <dbReference type="NCBI Taxonomy" id="2302434"/>
    <lineage>
        <taxon>Bacteria</taxon>
        <taxon>Pseudomonadati</taxon>
        <taxon>Pseudomonadota</taxon>
        <taxon>Gammaproteobacteria</taxon>
        <taxon>Vibrionales</taxon>
        <taxon>Vibrionaceae</taxon>
        <taxon>Vibrio</taxon>
    </lineage>
</organism>
<evidence type="ECO:0000256" key="10">
    <source>
        <dbReference type="ARBA" id="ARBA00023004"/>
    </source>
</evidence>
<evidence type="ECO:0000256" key="13">
    <source>
        <dbReference type="ARBA" id="ARBA00023136"/>
    </source>
</evidence>
<dbReference type="GO" id="GO:0016020">
    <property type="term" value="C:membrane"/>
    <property type="evidence" value="ECO:0007669"/>
    <property type="project" value="UniProtKB-SubCell"/>
</dbReference>
<evidence type="ECO:0000256" key="12">
    <source>
        <dbReference type="ARBA" id="ARBA00023075"/>
    </source>
</evidence>
<comment type="function">
    <text evidence="14">Accepts electrons from ETF and reduces ubiquinone.</text>
</comment>
<dbReference type="EC" id="1.5.5.1" evidence="14"/>
<dbReference type="SUPFAM" id="SSF54373">
    <property type="entry name" value="FAD-linked reductases, C-terminal domain"/>
    <property type="match status" value="1"/>
</dbReference>
<evidence type="ECO:0000256" key="8">
    <source>
        <dbReference type="ARBA" id="ARBA00022982"/>
    </source>
</evidence>
<keyword evidence="13" id="KW-0472">Membrane</keyword>
<dbReference type="SUPFAM" id="SSF51905">
    <property type="entry name" value="FAD/NAD(P)-binding domain"/>
    <property type="match status" value="1"/>
</dbReference>
<dbReference type="InterPro" id="IPR036188">
    <property type="entry name" value="FAD/NAD-bd_sf"/>
</dbReference>
<gene>
    <name evidence="17" type="ORF">DZ860_01650</name>
</gene>
<comment type="cofactor">
    <cofactor evidence="14">
        <name>[4Fe-4S] cluster</name>
        <dbReference type="ChEBI" id="CHEBI:49883"/>
    </cofactor>
    <text evidence="14">Binds 1 [4Fe-4S] cluster.</text>
</comment>
<keyword evidence="11 14" id="KW-0411">Iron-sulfur</keyword>
<dbReference type="EMBL" id="QVMU01000001">
    <property type="protein sequence ID" value="RJX75782.1"/>
    <property type="molecule type" value="Genomic_DNA"/>
</dbReference>
<keyword evidence="4 14" id="KW-0285">Flavoprotein</keyword>
<sequence>MEFDVVIVGAGPAGLSAACQLALLDQTRDANDNARTPLSICVIEKGAEVGSHILSGAVFDPTSLNELFPDWKSQNAPLNTPVSNEQLTYLTTHLNHITIPDWLTPKPMTNHPDSGNYLISLAELCRWLATQAEGLGVDIFAGFSAATINYDEQGAVTGVTTTDMGRNKHGEAKANFEPGVELKAKYTLFAEGCRGHLGKQLIKQFQLDKNSQPQHYALGIKEIWQLPPDHPKHEAGKIIHSTGWPLHQTQSTGGGFLYHLKDHQIAVGLITDLNYRHPYLSPFEEFQRLKHHPVFSQYLEHGERIAYGARSLAKGGLSSLPKQQFKGGILIGCDAGTLNGLKIKGCHTAMKSGMLAAEAVFNELKQGRANSEPDYQSLFEPSWLYQELYEARNFNAAIHKTGMLFGSALTYFEHNVWLPLFKHPVPWTIKDSQADFLSLQSIKNVEPIDYPKADGILSFDKLSSVYLSHTQHEEDQPCHLVLTDQSIPININLPDYGEPSQHFCPAGVYEILTFDGQEKLQINAANCLHCKACDIKDPSQNIVWQAPEGGGGPRYTNM</sequence>
<evidence type="ECO:0000313" key="17">
    <source>
        <dbReference type="EMBL" id="RJX75782.1"/>
    </source>
</evidence>
<reference evidence="17 18" key="1">
    <citation type="submission" date="2018-08" db="EMBL/GenBank/DDBJ databases">
        <title>Vibrio isolated from the Eastern China Marginal Seas.</title>
        <authorList>
            <person name="Li Y."/>
        </authorList>
    </citation>
    <scope>NUCLEOTIDE SEQUENCE [LARGE SCALE GENOMIC DNA]</scope>
    <source>
        <strain evidence="17 18">BEI233</strain>
    </source>
</reference>
<evidence type="ECO:0000259" key="15">
    <source>
        <dbReference type="Pfam" id="PF05187"/>
    </source>
</evidence>
<feature type="domain" description="ETF-QO/FixX C-terminal" evidence="15">
    <location>
        <begin position="455"/>
        <end position="556"/>
    </location>
</feature>
<dbReference type="InterPro" id="IPR049398">
    <property type="entry name" value="ETF-QO/FixC_UQ-bd"/>
</dbReference>
<evidence type="ECO:0000256" key="11">
    <source>
        <dbReference type="ARBA" id="ARBA00023014"/>
    </source>
</evidence>
<dbReference type="Proteomes" id="UP000273252">
    <property type="component" value="Unassembled WGS sequence"/>
</dbReference>
<name>A0A3A6RF48_9VIBR</name>
<keyword evidence="7" id="KW-0809">Transit peptide</keyword>
<evidence type="ECO:0000256" key="6">
    <source>
        <dbReference type="ARBA" id="ARBA00022827"/>
    </source>
</evidence>
<comment type="subcellular location">
    <subcellularLocation>
        <location evidence="2">Membrane</location>
    </subcellularLocation>
</comment>
<dbReference type="PANTHER" id="PTHR10617">
    <property type="entry name" value="ELECTRON TRANSFER FLAVOPROTEIN-UBIQUINONE OXIDOREDUCTASE"/>
    <property type="match status" value="1"/>
</dbReference>
<evidence type="ECO:0000256" key="9">
    <source>
        <dbReference type="ARBA" id="ARBA00023002"/>
    </source>
</evidence>
<comment type="caution">
    <text evidence="17">The sequence shown here is derived from an EMBL/GenBank/DDBJ whole genome shotgun (WGS) entry which is preliminary data.</text>
</comment>
<dbReference type="AlphaFoldDB" id="A0A3A6RF48"/>
<evidence type="ECO:0000256" key="5">
    <source>
        <dbReference type="ARBA" id="ARBA00022723"/>
    </source>
</evidence>
<dbReference type="InterPro" id="IPR007859">
    <property type="entry name" value="ETF-QO/FixX_C"/>
</dbReference>
<keyword evidence="18" id="KW-1185">Reference proteome</keyword>
<evidence type="ECO:0000256" key="4">
    <source>
        <dbReference type="ARBA" id="ARBA00022630"/>
    </source>
</evidence>
<dbReference type="InterPro" id="IPR040156">
    <property type="entry name" value="ETF-QO"/>
</dbReference>
<dbReference type="GO" id="GO:0051539">
    <property type="term" value="F:4 iron, 4 sulfur cluster binding"/>
    <property type="evidence" value="ECO:0007669"/>
    <property type="project" value="UniProtKB-UniRule"/>
</dbReference>
<comment type="catalytic activity">
    <reaction evidence="14">
        <text>a ubiquinone + reduced [electron-transfer flavoprotein] = a ubiquinol + oxidized [electron-transfer flavoprotein] + H(+)</text>
        <dbReference type="Rhea" id="RHEA:24052"/>
        <dbReference type="Rhea" id="RHEA-COMP:9565"/>
        <dbReference type="Rhea" id="RHEA-COMP:9566"/>
        <dbReference type="Rhea" id="RHEA-COMP:10685"/>
        <dbReference type="Rhea" id="RHEA-COMP:10686"/>
        <dbReference type="ChEBI" id="CHEBI:15378"/>
        <dbReference type="ChEBI" id="CHEBI:16389"/>
        <dbReference type="ChEBI" id="CHEBI:17976"/>
        <dbReference type="ChEBI" id="CHEBI:57692"/>
        <dbReference type="ChEBI" id="CHEBI:58307"/>
        <dbReference type="EC" id="1.5.5.1"/>
    </reaction>
</comment>
<dbReference type="GO" id="GO:0004174">
    <property type="term" value="F:electron-transferring-flavoprotein dehydrogenase activity"/>
    <property type="evidence" value="ECO:0007669"/>
    <property type="project" value="UniProtKB-UniRule"/>
</dbReference>
<dbReference type="RefSeq" id="WP_120029531.1">
    <property type="nucleotide sequence ID" value="NZ_QVMU01000001.1"/>
</dbReference>
<keyword evidence="9 14" id="KW-0560">Oxidoreductase</keyword>
<dbReference type="Gene3D" id="3.30.9.90">
    <property type="match status" value="1"/>
</dbReference>
<keyword evidence="12 14" id="KW-0830">Ubiquinone</keyword>
<keyword evidence="5 14" id="KW-0479">Metal-binding</keyword>
<evidence type="ECO:0000256" key="14">
    <source>
        <dbReference type="RuleBase" id="RU366068"/>
    </source>
</evidence>
<dbReference type="PANTHER" id="PTHR10617:SF107">
    <property type="entry name" value="ELECTRON TRANSFER FLAVOPROTEIN-UBIQUINONE OXIDOREDUCTASE, MITOCHONDRIAL"/>
    <property type="match status" value="1"/>
</dbReference>
<feature type="domain" description="ETF-QO/FixC ubiquinone-binding" evidence="16">
    <location>
        <begin position="216"/>
        <end position="312"/>
    </location>
</feature>
<dbReference type="GO" id="GO:0046872">
    <property type="term" value="F:metal ion binding"/>
    <property type="evidence" value="ECO:0007669"/>
    <property type="project" value="UniProtKB-KW"/>
</dbReference>
<evidence type="ECO:0000259" key="16">
    <source>
        <dbReference type="Pfam" id="PF21162"/>
    </source>
</evidence>
<dbReference type="PRINTS" id="PR00420">
    <property type="entry name" value="RNGMNOXGNASE"/>
</dbReference>
<evidence type="ECO:0000313" key="18">
    <source>
        <dbReference type="Proteomes" id="UP000273252"/>
    </source>
</evidence>
<dbReference type="Pfam" id="PF05187">
    <property type="entry name" value="Fer4_ETF_QO"/>
    <property type="match status" value="1"/>
</dbReference>
<dbReference type="Gene3D" id="3.30.70.20">
    <property type="match status" value="1"/>
</dbReference>
<protein>
    <recommendedName>
        <fullName evidence="14">Electron transfer flavoprotein-ubiquinone oxidoreductase</fullName>
        <shortName evidence="14">ETF-QO</shortName>
        <ecNumber evidence="14">1.5.5.1</ecNumber>
    </recommendedName>
</protein>